<name>A0ABV8X4Z1_9LACT</name>
<keyword evidence="2" id="KW-1185">Reference proteome</keyword>
<dbReference type="EMBL" id="JBHSEC010000014">
    <property type="protein sequence ID" value="MFC4410458.1"/>
    <property type="molecule type" value="Genomic_DNA"/>
</dbReference>
<gene>
    <name evidence="1" type="ORF">ACFOZY_08475</name>
</gene>
<sequence>MPWSKNDYPVSFKNLNEDVRDKAIEIANALLEDGYEESRAIPIALSKAKQYVHGHSDRPEYEVISEDDAWKLKKVDGERAIMSEDTKSELLDRAKSYVNEHDGILNVYKEDGSFEDQFYE</sequence>
<dbReference type="Proteomes" id="UP001595817">
    <property type="component" value="Unassembled WGS sequence"/>
</dbReference>
<proteinExistence type="predicted"/>
<accession>A0ABV8X4Z1</accession>
<dbReference type="RefSeq" id="WP_378154317.1">
    <property type="nucleotide sequence ID" value="NZ_JBHSEC010000014.1"/>
</dbReference>
<protein>
    <submittedName>
        <fullName evidence="1">DUF2188 domain-containing protein</fullName>
    </submittedName>
</protein>
<evidence type="ECO:0000313" key="1">
    <source>
        <dbReference type="EMBL" id="MFC4410458.1"/>
    </source>
</evidence>
<organism evidence="1 2">
    <name type="scientific">Chungangia koreensis</name>
    <dbReference type="NCBI Taxonomy" id="752657"/>
    <lineage>
        <taxon>Bacteria</taxon>
        <taxon>Bacillati</taxon>
        <taxon>Bacillota</taxon>
        <taxon>Bacilli</taxon>
        <taxon>Lactobacillales</taxon>
        <taxon>Chungangia</taxon>
    </lineage>
</organism>
<dbReference type="InterPro" id="IPR018691">
    <property type="entry name" value="DUF2188"/>
</dbReference>
<evidence type="ECO:0000313" key="2">
    <source>
        <dbReference type="Proteomes" id="UP001595817"/>
    </source>
</evidence>
<reference evidence="2" key="1">
    <citation type="journal article" date="2019" name="Int. J. Syst. Evol. Microbiol.">
        <title>The Global Catalogue of Microorganisms (GCM) 10K type strain sequencing project: providing services to taxonomists for standard genome sequencing and annotation.</title>
        <authorList>
            <consortium name="The Broad Institute Genomics Platform"/>
            <consortium name="The Broad Institute Genome Sequencing Center for Infectious Disease"/>
            <person name="Wu L."/>
            <person name="Ma J."/>
        </authorList>
    </citation>
    <scope>NUCLEOTIDE SEQUENCE [LARGE SCALE GENOMIC DNA]</scope>
    <source>
        <strain evidence="2">CCUG 59778</strain>
    </source>
</reference>
<dbReference type="Pfam" id="PF09954">
    <property type="entry name" value="DUF2188"/>
    <property type="match status" value="1"/>
</dbReference>
<comment type="caution">
    <text evidence="1">The sequence shown here is derived from an EMBL/GenBank/DDBJ whole genome shotgun (WGS) entry which is preliminary data.</text>
</comment>